<gene>
    <name evidence="1" type="ORF">Ahy_B01g052909</name>
</gene>
<dbReference type="Proteomes" id="UP000289738">
    <property type="component" value="Chromosome B01"/>
</dbReference>
<dbReference type="AlphaFoldDB" id="A0A445AQS5"/>
<dbReference type="EMBL" id="SDMP01000011">
    <property type="protein sequence ID" value="RYR28744.1"/>
    <property type="molecule type" value="Genomic_DNA"/>
</dbReference>
<evidence type="ECO:0000313" key="1">
    <source>
        <dbReference type="EMBL" id="RYR28744.1"/>
    </source>
</evidence>
<accession>A0A445AQS5</accession>
<name>A0A445AQS5_ARAHY</name>
<organism evidence="1 2">
    <name type="scientific">Arachis hypogaea</name>
    <name type="common">Peanut</name>
    <dbReference type="NCBI Taxonomy" id="3818"/>
    <lineage>
        <taxon>Eukaryota</taxon>
        <taxon>Viridiplantae</taxon>
        <taxon>Streptophyta</taxon>
        <taxon>Embryophyta</taxon>
        <taxon>Tracheophyta</taxon>
        <taxon>Spermatophyta</taxon>
        <taxon>Magnoliopsida</taxon>
        <taxon>eudicotyledons</taxon>
        <taxon>Gunneridae</taxon>
        <taxon>Pentapetalae</taxon>
        <taxon>rosids</taxon>
        <taxon>fabids</taxon>
        <taxon>Fabales</taxon>
        <taxon>Fabaceae</taxon>
        <taxon>Papilionoideae</taxon>
        <taxon>50 kb inversion clade</taxon>
        <taxon>dalbergioids sensu lato</taxon>
        <taxon>Dalbergieae</taxon>
        <taxon>Pterocarpus clade</taxon>
        <taxon>Arachis</taxon>
    </lineage>
</organism>
<proteinExistence type="predicted"/>
<evidence type="ECO:0000313" key="2">
    <source>
        <dbReference type="Proteomes" id="UP000289738"/>
    </source>
</evidence>
<sequence>MHYYYPNILKRARDRVFKETNSTSIANIKGYGPKAMKVDVWNDLVDHWLDSKLQNKFVASQKNKAAMPADKLHIAGSISFGT</sequence>
<keyword evidence="2" id="KW-1185">Reference proteome</keyword>
<protein>
    <submittedName>
        <fullName evidence="1">Uncharacterized protein</fullName>
    </submittedName>
</protein>
<reference evidence="1 2" key="1">
    <citation type="submission" date="2019-01" db="EMBL/GenBank/DDBJ databases">
        <title>Sequencing of cultivated peanut Arachis hypogaea provides insights into genome evolution and oil improvement.</title>
        <authorList>
            <person name="Chen X."/>
        </authorList>
    </citation>
    <scope>NUCLEOTIDE SEQUENCE [LARGE SCALE GENOMIC DNA]</scope>
    <source>
        <strain evidence="2">cv. Fuhuasheng</strain>
        <tissue evidence="1">Leaves</tissue>
    </source>
</reference>
<comment type="caution">
    <text evidence="1">The sequence shown here is derived from an EMBL/GenBank/DDBJ whole genome shotgun (WGS) entry which is preliminary data.</text>
</comment>